<comment type="similarity">
    <text evidence="8 9">Belongs to the TonB-dependent receptor family.</text>
</comment>
<dbReference type="Proteomes" id="UP000061457">
    <property type="component" value="Chromosome I"/>
</dbReference>
<evidence type="ECO:0000256" key="10">
    <source>
        <dbReference type="SAM" id="MobiDB-lite"/>
    </source>
</evidence>
<keyword evidence="4 8" id="KW-0812">Transmembrane</keyword>
<keyword evidence="3 8" id="KW-1134">Transmembrane beta strand</keyword>
<feature type="chain" id="PRO_5006600985" evidence="11">
    <location>
        <begin position="22"/>
        <end position="973"/>
    </location>
</feature>
<reference evidence="14 15" key="1">
    <citation type="submission" date="2015-11" db="EMBL/GenBank/DDBJ databases">
        <authorList>
            <person name="Zhang Y."/>
            <person name="Guo Z."/>
        </authorList>
    </citation>
    <scope>NUCLEOTIDE SEQUENCE [LARGE SCALE GENOMIC DNA]</scope>
    <source>
        <strain evidence="14 15">KCTC 12086</strain>
    </source>
</reference>
<dbReference type="OrthoDB" id="176248at2"/>
<evidence type="ECO:0000256" key="6">
    <source>
        <dbReference type="ARBA" id="ARBA00023136"/>
    </source>
</evidence>
<keyword evidence="2 8" id="KW-0813">Transport</keyword>
<accession>A0A0S2K3F9</accession>
<name>A0A0S2K3F9_9GAMM</name>
<feature type="region of interest" description="Disordered" evidence="10">
    <location>
        <begin position="84"/>
        <end position="106"/>
    </location>
</feature>
<dbReference type="Pfam" id="PF07715">
    <property type="entry name" value="Plug"/>
    <property type="match status" value="1"/>
</dbReference>
<evidence type="ECO:0000256" key="8">
    <source>
        <dbReference type="PROSITE-ProRule" id="PRU01360"/>
    </source>
</evidence>
<feature type="domain" description="TonB-dependent receptor plug" evidence="13">
    <location>
        <begin position="49"/>
        <end position="169"/>
    </location>
</feature>
<evidence type="ECO:0000256" key="9">
    <source>
        <dbReference type="RuleBase" id="RU003357"/>
    </source>
</evidence>
<dbReference type="Pfam" id="PF00593">
    <property type="entry name" value="TonB_dep_Rec_b-barrel"/>
    <property type="match status" value="1"/>
</dbReference>
<evidence type="ECO:0000256" key="5">
    <source>
        <dbReference type="ARBA" id="ARBA00023077"/>
    </source>
</evidence>
<dbReference type="InterPro" id="IPR039426">
    <property type="entry name" value="TonB-dep_rcpt-like"/>
</dbReference>
<dbReference type="RefSeq" id="WP_058030158.1">
    <property type="nucleotide sequence ID" value="NZ_CP013187.1"/>
</dbReference>
<dbReference type="KEGG" id="pphe:PP2015_2000"/>
<dbReference type="PANTHER" id="PTHR47234">
    <property type="match status" value="1"/>
</dbReference>
<dbReference type="PANTHER" id="PTHR47234:SF2">
    <property type="entry name" value="TONB-DEPENDENT RECEPTOR"/>
    <property type="match status" value="1"/>
</dbReference>
<keyword evidence="7 8" id="KW-0998">Cell outer membrane</keyword>
<keyword evidence="5 9" id="KW-0798">TonB box</keyword>
<dbReference type="InterPro" id="IPR037066">
    <property type="entry name" value="Plug_dom_sf"/>
</dbReference>
<evidence type="ECO:0000259" key="13">
    <source>
        <dbReference type="Pfam" id="PF07715"/>
    </source>
</evidence>
<feature type="compositionally biased region" description="Low complexity" evidence="10">
    <location>
        <begin position="85"/>
        <end position="106"/>
    </location>
</feature>
<keyword evidence="11" id="KW-0732">Signal</keyword>
<dbReference type="EMBL" id="CP013187">
    <property type="protein sequence ID" value="ALO42498.1"/>
    <property type="molecule type" value="Genomic_DNA"/>
</dbReference>
<protein>
    <submittedName>
        <fullName evidence="14">TonB-dependent receptor</fullName>
    </submittedName>
</protein>
<evidence type="ECO:0000313" key="14">
    <source>
        <dbReference type="EMBL" id="ALO42498.1"/>
    </source>
</evidence>
<evidence type="ECO:0000256" key="3">
    <source>
        <dbReference type="ARBA" id="ARBA00022452"/>
    </source>
</evidence>
<keyword evidence="6 8" id="KW-0472">Membrane</keyword>
<evidence type="ECO:0000256" key="1">
    <source>
        <dbReference type="ARBA" id="ARBA00004571"/>
    </source>
</evidence>
<evidence type="ECO:0000256" key="11">
    <source>
        <dbReference type="SAM" id="SignalP"/>
    </source>
</evidence>
<feature type="signal peptide" evidence="11">
    <location>
        <begin position="1"/>
        <end position="21"/>
    </location>
</feature>
<evidence type="ECO:0000256" key="4">
    <source>
        <dbReference type="ARBA" id="ARBA00022692"/>
    </source>
</evidence>
<sequence length="973" mass="106594">MYNKLFLGVAAALLNSGYTHAQQSEQANLEKVERIEVTGSRIKGVDLEGTQPITIISSEDISRSGATSVIELLQDLPQLKGGAGTFTTSESGSTSTSTPAGQAAASLRGMGPSATLTLINGRRIAPSSFAAGTQNFVDVNAIPLAAIERVEILATGASAIYGADAVAGVINYILKKDFTGAELDVSFSDSFEDSDESKKQLNLIWGSEIEGGNVTVFADYFDKNQFNASDRDYTANPSLINSYSYLPKLENTPNIYYYSSQDGNEIGAPGCKTELVSTEYGEEICAYYGNRDDMLSAPFESLSAGFMVNKAFNDLIWNTEFFYSTTKSTAYSTPAAINQLDDAEGPWVKEDALLIFDDAQGDNALLDALYIDPFDTYLGQEQWGFRFDARFNDPRTIEVESKNFRLVSSLEGQLGEWDWQSGVLISESRSEQHAIKGVYNRYQFHAALAGELCSDGSIGSLGDNGVTCNSGQLLDFYNPFLVDDANNDAILTLTQAMPTREGKSRVYGIDLTFSGELFTLGDIDVQSSFGFEARKEELSDIPSANAVAKAENEYLVDVFGYGSSIAEAERTQYGAFAELYVPLTEQVEMQLAGRYDHFDDFGSTFNPKVSISYRPTDTILLRAGWATSFRAPSLTQAGVKLRTTTSSFDCGANQAIADLYCEGDGTLVSVNSLELGNENLNAEESDSLSIGFAWSPSRQTTLMIDYWQFDYKEVIDTNMTAVLDRAISDASLRHCGIVPQNQMGISYGEDVCSVTDNAGLKIDESGANLSEILGAYISEFDPRSQSLQLYRDHVIQLENTGTQDIRGLDIKFDHRFELGFADLKLALDATHYLEYNRNKPGSDQIESLVGTFRYPENVGRLSVTLDTDSYYISLSANYTDSYLDDIEGLKGREIDELDELGLLDAQQQHTVDSWTVMDLNAGLELSENLFIRASIKNLFDKAPPAVFGSKRGFDSINHDAFGTTYQIGLSAKF</sequence>
<dbReference type="InterPro" id="IPR000531">
    <property type="entry name" value="Beta-barrel_TonB"/>
</dbReference>
<dbReference type="Gene3D" id="2.40.170.20">
    <property type="entry name" value="TonB-dependent receptor, beta-barrel domain"/>
    <property type="match status" value="1"/>
</dbReference>
<dbReference type="PROSITE" id="PS52016">
    <property type="entry name" value="TONB_DEPENDENT_REC_3"/>
    <property type="match status" value="1"/>
</dbReference>
<gene>
    <name evidence="14" type="ORF">PP2015_2000</name>
</gene>
<organism evidence="14 15">
    <name type="scientific">Pseudoalteromonas phenolica</name>
    <dbReference type="NCBI Taxonomy" id="161398"/>
    <lineage>
        <taxon>Bacteria</taxon>
        <taxon>Pseudomonadati</taxon>
        <taxon>Pseudomonadota</taxon>
        <taxon>Gammaproteobacteria</taxon>
        <taxon>Alteromonadales</taxon>
        <taxon>Pseudoalteromonadaceae</taxon>
        <taxon>Pseudoalteromonas</taxon>
    </lineage>
</organism>
<keyword evidence="14" id="KW-0675">Receptor</keyword>
<dbReference type="GO" id="GO:0009279">
    <property type="term" value="C:cell outer membrane"/>
    <property type="evidence" value="ECO:0007669"/>
    <property type="project" value="UniProtKB-SubCell"/>
</dbReference>
<dbReference type="STRING" id="161398.PP2015_2000"/>
<evidence type="ECO:0000259" key="12">
    <source>
        <dbReference type="Pfam" id="PF00593"/>
    </source>
</evidence>
<dbReference type="InterPro" id="IPR036942">
    <property type="entry name" value="Beta-barrel_TonB_sf"/>
</dbReference>
<dbReference type="AlphaFoldDB" id="A0A0S2K3F9"/>
<dbReference type="SUPFAM" id="SSF56935">
    <property type="entry name" value="Porins"/>
    <property type="match status" value="1"/>
</dbReference>
<comment type="subcellular location">
    <subcellularLocation>
        <location evidence="1 8">Cell outer membrane</location>
        <topology evidence="1 8">Multi-pass membrane protein</topology>
    </subcellularLocation>
</comment>
<evidence type="ECO:0000256" key="2">
    <source>
        <dbReference type="ARBA" id="ARBA00022448"/>
    </source>
</evidence>
<dbReference type="Gene3D" id="2.170.130.10">
    <property type="entry name" value="TonB-dependent receptor, plug domain"/>
    <property type="match status" value="1"/>
</dbReference>
<evidence type="ECO:0000256" key="7">
    <source>
        <dbReference type="ARBA" id="ARBA00023237"/>
    </source>
</evidence>
<feature type="domain" description="TonB-dependent receptor-like beta-barrel" evidence="12">
    <location>
        <begin position="396"/>
        <end position="938"/>
    </location>
</feature>
<dbReference type="InterPro" id="IPR012910">
    <property type="entry name" value="Plug_dom"/>
</dbReference>
<dbReference type="PATRIC" id="fig|161398.10.peg.2031"/>
<keyword evidence="15" id="KW-1185">Reference proteome</keyword>
<evidence type="ECO:0000313" key="15">
    <source>
        <dbReference type="Proteomes" id="UP000061457"/>
    </source>
</evidence>
<proteinExistence type="inferred from homology"/>